<dbReference type="Pfam" id="PF00248">
    <property type="entry name" value="Aldo_ket_red"/>
    <property type="match status" value="1"/>
</dbReference>
<evidence type="ECO:0000259" key="2">
    <source>
        <dbReference type="Pfam" id="PF00248"/>
    </source>
</evidence>
<dbReference type="RefSeq" id="WP_117621162.1">
    <property type="nucleotide sequence ID" value="NZ_QRQF01000003.1"/>
</dbReference>
<feature type="domain" description="NADP-dependent oxidoreductase" evidence="2">
    <location>
        <begin position="16"/>
        <end position="318"/>
    </location>
</feature>
<evidence type="ECO:0000256" key="1">
    <source>
        <dbReference type="ARBA" id="ARBA00023002"/>
    </source>
</evidence>
<organism evidence="3 4">
    <name type="scientific">Hungatella hathewayi</name>
    <dbReference type="NCBI Taxonomy" id="154046"/>
    <lineage>
        <taxon>Bacteria</taxon>
        <taxon>Bacillati</taxon>
        <taxon>Bacillota</taxon>
        <taxon>Clostridia</taxon>
        <taxon>Lachnospirales</taxon>
        <taxon>Lachnospiraceae</taxon>
        <taxon>Hungatella</taxon>
    </lineage>
</organism>
<evidence type="ECO:0000313" key="4">
    <source>
        <dbReference type="Proteomes" id="UP000261257"/>
    </source>
</evidence>
<dbReference type="PANTHER" id="PTHR43364:SF4">
    <property type="entry name" value="NAD(P)-LINKED OXIDOREDUCTASE SUPERFAMILY PROTEIN"/>
    <property type="match status" value="1"/>
</dbReference>
<protein>
    <submittedName>
        <fullName evidence="3">Aldo/keto reductase</fullName>
    </submittedName>
</protein>
<dbReference type="SUPFAM" id="SSF51430">
    <property type="entry name" value="NAD(P)-linked oxidoreductase"/>
    <property type="match status" value="1"/>
</dbReference>
<dbReference type="Gene3D" id="3.20.20.100">
    <property type="entry name" value="NADP-dependent oxidoreductase domain"/>
    <property type="match status" value="1"/>
</dbReference>
<dbReference type="EMBL" id="QSSQ01000002">
    <property type="protein sequence ID" value="RGM07820.1"/>
    <property type="molecule type" value="Genomic_DNA"/>
</dbReference>
<dbReference type="GO" id="GO:0016491">
    <property type="term" value="F:oxidoreductase activity"/>
    <property type="evidence" value="ECO:0007669"/>
    <property type="project" value="UniProtKB-KW"/>
</dbReference>
<evidence type="ECO:0000313" key="3">
    <source>
        <dbReference type="EMBL" id="RGM07820.1"/>
    </source>
</evidence>
<dbReference type="CDD" id="cd19082">
    <property type="entry name" value="AKR_AKR10A1_2"/>
    <property type="match status" value="1"/>
</dbReference>
<proteinExistence type="predicted"/>
<dbReference type="InterPro" id="IPR036812">
    <property type="entry name" value="NAD(P)_OxRdtase_dom_sf"/>
</dbReference>
<comment type="caution">
    <text evidence="3">The sequence shown here is derived from an EMBL/GenBank/DDBJ whole genome shotgun (WGS) entry which is preliminary data.</text>
</comment>
<reference evidence="3 4" key="1">
    <citation type="submission" date="2018-08" db="EMBL/GenBank/DDBJ databases">
        <title>A genome reference for cultivated species of the human gut microbiota.</title>
        <authorList>
            <person name="Zou Y."/>
            <person name="Xue W."/>
            <person name="Luo G."/>
        </authorList>
    </citation>
    <scope>NUCLEOTIDE SEQUENCE [LARGE SCALE GENOMIC DNA]</scope>
    <source>
        <strain evidence="3 4">TF05-11AC</strain>
    </source>
</reference>
<sequence length="325" mass="36767">MNYKQLTETDLLVSGLCLGTVQFGASVGEKECFEQLDEFTDLGGNFLDTAHVYGDWLPGERARSERVIGKWLKQSGRRNHFVISTKGAHPRLDSMGIPRVNRKAIMTDIEESLKCLDTDTIDLYFLHRDDENISVCEILDVLEKAKNKGYIRYYGCSNWKLERLEEAQRAAENQGLSGFICNQLMWSLADMNPAGLGDPTLVWMDQENYDYHKEKQLSAMAYMSVAKGYFSKLLKGDTIPENVAAIYENEANYKIAEELKALKACGITPVQACISYFNEQPFTAIPLASFRNVEQMKETVAGCDVTLSMEVRKRINNIKTFVSDL</sequence>
<keyword evidence="1" id="KW-0560">Oxidoreductase</keyword>
<dbReference type="Proteomes" id="UP000261257">
    <property type="component" value="Unassembled WGS sequence"/>
</dbReference>
<dbReference type="InterPro" id="IPR050523">
    <property type="entry name" value="AKR_Detox_Biosynth"/>
</dbReference>
<dbReference type="AlphaFoldDB" id="A0A3E4UEK6"/>
<dbReference type="GO" id="GO:0005829">
    <property type="term" value="C:cytosol"/>
    <property type="evidence" value="ECO:0007669"/>
    <property type="project" value="TreeGrafter"/>
</dbReference>
<gene>
    <name evidence="3" type="ORF">DXC39_04925</name>
</gene>
<name>A0A3E4UEK6_9FIRM</name>
<dbReference type="InterPro" id="IPR023210">
    <property type="entry name" value="NADP_OxRdtase_dom"/>
</dbReference>
<accession>A0A3E4UEK6</accession>
<dbReference type="PANTHER" id="PTHR43364">
    <property type="entry name" value="NADH-SPECIFIC METHYLGLYOXAL REDUCTASE-RELATED"/>
    <property type="match status" value="1"/>
</dbReference>